<dbReference type="Gene3D" id="3.40.309.10">
    <property type="entry name" value="Aldehyde Dehydrogenase, Chain A, domain 2"/>
    <property type="match status" value="1"/>
</dbReference>
<keyword evidence="4" id="KW-1185">Reference proteome</keyword>
<name>A0ABZ2M9M5_9BACT</name>
<reference evidence="3 4" key="1">
    <citation type="submission" date="2021-12" db="EMBL/GenBank/DDBJ databases">
        <title>Discovery of the Pendulisporaceae a myxobacterial family with distinct sporulation behavior and unique specialized metabolism.</title>
        <authorList>
            <person name="Garcia R."/>
            <person name="Popoff A."/>
            <person name="Bader C.D."/>
            <person name="Loehr J."/>
            <person name="Walesch S."/>
            <person name="Walt C."/>
            <person name="Boldt J."/>
            <person name="Bunk B."/>
            <person name="Haeckl F.J.F.P.J."/>
            <person name="Gunesch A.P."/>
            <person name="Birkelbach J."/>
            <person name="Nuebel U."/>
            <person name="Pietschmann T."/>
            <person name="Bach T."/>
            <person name="Mueller R."/>
        </authorList>
    </citation>
    <scope>NUCLEOTIDE SEQUENCE [LARGE SCALE GENOMIC DNA]</scope>
    <source>
        <strain evidence="3 4">MSr11954</strain>
    </source>
</reference>
<accession>A0ABZ2M9M5</accession>
<dbReference type="SUPFAM" id="SSF53720">
    <property type="entry name" value="ALDH-like"/>
    <property type="match status" value="1"/>
</dbReference>
<feature type="domain" description="Aldehyde dehydrogenase" evidence="2">
    <location>
        <begin position="4"/>
        <end position="454"/>
    </location>
</feature>
<evidence type="ECO:0000313" key="4">
    <source>
        <dbReference type="Proteomes" id="UP001370348"/>
    </source>
</evidence>
<dbReference type="InterPro" id="IPR015590">
    <property type="entry name" value="Aldehyde_DH_dom"/>
</dbReference>
<dbReference type="InterPro" id="IPR016163">
    <property type="entry name" value="Ald_DH_C"/>
</dbReference>
<sequence length="461" mass="49692">MTILDVDNPYTLESACKVPLADESRVNDTLDKARAAARAWKESPLSERIALAERAMAAMERDAESIALDITRMMGKPLAQSRGEVRGMAERARHMIEIAEASLADIVLPPKEGFERRIAKEPLGVVFDLPAWNYPLLTAVNVVVPAVLAGNAVIVKHSPRTPLSGGHFAKAFADAGAPAHVVQALDCDHPTSERIVGDPRVDHVVFTGSIFGGHRISQAAAGKFMQVGYELGGNDPAYIAADCDFDKAVESIVDGAIYNAGQSCCAVERVYVHRSLYARFVEACDALVSAYVLGDPTAAQTTLGPIAQPNHPAELEGFVGDARDSGARVVRGGRTASVDGKGRFFQATLIADVPQTAKLMKRESFGPILPIAPVDSDDEALAKMNDSELGLTASIWTSDRERAEKLSRKLDYGTVYMNRCDALDPGLPWIGTKNSGRGHSLSALGYDQLTRPKSLHFRLRF</sequence>
<protein>
    <submittedName>
        <fullName evidence="3">Aldehyde dehydrogenase family protein</fullName>
    </submittedName>
</protein>
<dbReference type="InterPro" id="IPR016162">
    <property type="entry name" value="Ald_DH_N"/>
</dbReference>
<dbReference type="InterPro" id="IPR016161">
    <property type="entry name" value="Ald_DH/histidinol_DH"/>
</dbReference>
<dbReference type="Pfam" id="PF00171">
    <property type="entry name" value="Aldedh"/>
    <property type="match status" value="1"/>
</dbReference>
<proteinExistence type="predicted"/>
<gene>
    <name evidence="3" type="ORF">LZC94_18490</name>
</gene>
<dbReference type="RefSeq" id="WP_394828835.1">
    <property type="nucleotide sequence ID" value="NZ_CP089984.1"/>
</dbReference>
<evidence type="ECO:0000259" key="2">
    <source>
        <dbReference type="Pfam" id="PF00171"/>
    </source>
</evidence>
<dbReference type="Gene3D" id="3.40.605.10">
    <property type="entry name" value="Aldehyde Dehydrogenase, Chain A, domain 1"/>
    <property type="match status" value="1"/>
</dbReference>
<dbReference type="Proteomes" id="UP001370348">
    <property type="component" value="Chromosome"/>
</dbReference>
<keyword evidence="1" id="KW-0560">Oxidoreductase</keyword>
<dbReference type="CDD" id="cd07102">
    <property type="entry name" value="ALDH_EDX86601"/>
    <property type="match status" value="1"/>
</dbReference>
<dbReference type="PANTHER" id="PTHR11699">
    <property type="entry name" value="ALDEHYDE DEHYDROGENASE-RELATED"/>
    <property type="match status" value="1"/>
</dbReference>
<evidence type="ECO:0000256" key="1">
    <source>
        <dbReference type="ARBA" id="ARBA00023002"/>
    </source>
</evidence>
<evidence type="ECO:0000313" key="3">
    <source>
        <dbReference type="EMBL" id="WXB19211.1"/>
    </source>
</evidence>
<dbReference type="EMBL" id="CP089984">
    <property type="protein sequence ID" value="WXB19211.1"/>
    <property type="molecule type" value="Genomic_DNA"/>
</dbReference>
<organism evidence="3 4">
    <name type="scientific">Pendulispora albinea</name>
    <dbReference type="NCBI Taxonomy" id="2741071"/>
    <lineage>
        <taxon>Bacteria</taxon>
        <taxon>Pseudomonadati</taxon>
        <taxon>Myxococcota</taxon>
        <taxon>Myxococcia</taxon>
        <taxon>Myxococcales</taxon>
        <taxon>Sorangiineae</taxon>
        <taxon>Pendulisporaceae</taxon>
        <taxon>Pendulispora</taxon>
    </lineage>
</organism>